<dbReference type="GO" id="GO:0005524">
    <property type="term" value="F:ATP binding"/>
    <property type="evidence" value="ECO:0007669"/>
    <property type="project" value="UniProtKB-KW"/>
</dbReference>
<evidence type="ECO:0000313" key="3">
    <source>
        <dbReference type="Proteomes" id="UP000245551"/>
    </source>
</evidence>
<organism evidence="2 3">
    <name type="scientific">Salmonella enterica subsp. enterica serovar Gaminara</name>
    <dbReference type="NCBI Taxonomy" id="913070"/>
    <lineage>
        <taxon>Bacteria</taxon>
        <taxon>Pseudomonadati</taxon>
        <taxon>Pseudomonadota</taxon>
        <taxon>Gammaproteobacteria</taxon>
        <taxon>Enterobacterales</taxon>
        <taxon>Enterobacteriaceae</taxon>
        <taxon>Salmonella</taxon>
    </lineage>
</organism>
<sequence>MKQVIETRHLRDARQMALSIRDSLDTGPIGQIVGEPGTGKTWAGKWLAQKLDGVRVCCSHGITSRALALKISVALDEPNLSGSTSALVARLEKRASGRLLIVDEANQLRWQQLELLRYLADEAGMGLLLAGTELMDRPFSDGRTATLLAQLASRIGAKRVRFERLTALEEITGYMLQPHFGKVDKATAQAFARHAKGYWRDGAELAAACRRVMQAQQLDTLNAVVVDAAANWMAPARHNA</sequence>
<comment type="caution">
    <text evidence="2">The sequence shown here is derived from an EMBL/GenBank/DDBJ whole genome shotgun (WGS) entry which is preliminary data.</text>
</comment>
<dbReference type="EMBL" id="QDLV01000003">
    <property type="protein sequence ID" value="PVJ50304.1"/>
    <property type="molecule type" value="Genomic_DNA"/>
</dbReference>
<feature type="domain" description="ORC1/DEAH AAA+ ATPase" evidence="1">
    <location>
        <begin position="26"/>
        <end position="133"/>
    </location>
</feature>
<dbReference type="Proteomes" id="UP000245551">
    <property type="component" value="Unassembled WGS sequence"/>
</dbReference>
<evidence type="ECO:0000313" key="2">
    <source>
        <dbReference type="EMBL" id="PVJ50304.1"/>
    </source>
</evidence>
<gene>
    <name evidence="2" type="ORF">C4855_05300</name>
</gene>
<reference evidence="2 3" key="1">
    <citation type="submission" date="2018-04" db="EMBL/GenBank/DDBJ databases">
        <title>Serotype diversity and antimicrobial resistance among Salmonella enterica isolated from patients at an equine referral hospital.</title>
        <authorList>
            <person name="Leon I.M."/>
            <person name="Lawhon S.D."/>
            <person name="Norman K.N."/>
            <person name="Threadgill D.S."/>
            <person name="Ohta N."/>
            <person name="Vinasco J."/>
            <person name="Scott H.M."/>
        </authorList>
    </citation>
    <scope>NUCLEOTIDE SEQUENCE [LARGE SCALE GENOMIC DNA]</scope>
    <source>
        <strain evidence="2 3">230</strain>
    </source>
</reference>
<protein>
    <submittedName>
        <fullName evidence="2">ATP-binding protein</fullName>
    </submittedName>
</protein>
<dbReference type="Gene3D" id="3.40.50.300">
    <property type="entry name" value="P-loop containing nucleotide triphosphate hydrolases"/>
    <property type="match status" value="1"/>
</dbReference>
<dbReference type="GO" id="GO:0016887">
    <property type="term" value="F:ATP hydrolysis activity"/>
    <property type="evidence" value="ECO:0007669"/>
    <property type="project" value="InterPro"/>
</dbReference>
<evidence type="ECO:0000259" key="1">
    <source>
        <dbReference type="Pfam" id="PF13401"/>
    </source>
</evidence>
<dbReference type="PANTHER" id="PTHR35894">
    <property type="entry name" value="GENERAL SECRETION PATHWAY PROTEIN A-RELATED"/>
    <property type="match status" value="1"/>
</dbReference>
<dbReference type="PANTHER" id="PTHR35894:SF5">
    <property type="entry name" value="MU-LIKE PROPHAGE FLUMU DNA TRANSPOSITION PROTEIN B"/>
    <property type="match status" value="1"/>
</dbReference>
<accession>A0A2T8XHY9</accession>
<dbReference type="InterPro" id="IPR049945">
    <property type="entry name" value="AAA_22"/>
</dbReference>
<dbReference type="Pfam" id="PF13401">
    <property type="entry name" value="AAA_22"/>
    <property type="match status" value="1"/>
</dbReference>
<name>A0A2T8XHY9_SALET</name>
<dbReference type="SUPFAM" id="SSF52540">
    <property type="entry name" value="P-loop containing nucleoside triphosphate hydrolases"/>
    <property type="match status" value="1"/>
</dbReference>
<keyword evidence="2" id="KW-0547">Nucleotide-binding</keyword>
<dbReference type="AlphaFoldDB" id="A0A2T8XHY9"/>
<proteinExistence type="predicted"/>
<dbReference type="InterPro" id="IPR052026">
    <property type="entry name" value="ExeA_AAA_ATPase_DNA-bind"/>
</dbReference>
<dbReference type="InterPro" id="IPR027417">
    <property type="entry name" value="P-loop_NTPase"/>
</dbReference>
<dbReference type="RefSeq" id="WP_108415174.1">
    <property type="nucleotide sequence ID" value="NZ_QDLV01000003.1"/>
</dbReference>
<keyword evidence="2" id="KW-0067">ATP-binding</keyword>